<keyword evidence="2" id="KW-0677">Repeat</keyword>
<proteinExistence type="predicted"/>
<dbReference type="InterPro" id="IPR032812">
    <property type="entry name" value="SbsA_Ig"/>
</dbReference>
<evidence type="ECO:0000256" key="2">
    <source>
        <dbReference type="ARBA" id="ARBA00022737"/>
    </source>
</evidence>
<evidence type="ECO:0000313" key="7">
    <source>
        <dbReference type="Proteomes" id="UP000231530"/>
    </source>
</evidence>
<accession>A0A2H0TX64</accession>
<evidence type="ECO:0000256" key="3">
    <source>
        <dbReference type="ARBA" id="ARBA00023157"/>
    </source>
</evidence>
<dbReference type="NCBIfam" id="TIGR02232">
    <property type="entry name" value="myxo_disulf_rpt"/>
    <property type="match status" value="1"/>
</dbReference>
<feature type="domain" description="SbsA Ig-like" evidence="5">
    <location>
        <begin position="277"/>
        <end position="388"/>
    </location>
</feature>
<organism evidence="6 7">
    <name type="scientific">Candidatus Magasanikbacteria bacterium CG10_big_fil_rev_8_21_14_0_10_42_10</name>
    <dbReference type="NCBI Taxonomy" id="1974649"/>
    <lineage>
        <taxon>Bacteria</taxon>
        <taxon>Candidatus Magasanikiibacteriota</taxon>
    </lineage>
</organism>
<dbReference type="Proteomes" id="UP000231530">
    <property type="component" value="Unassembled WGS sequence"/>
</dbReference>
<protein>
    <recommendedName>
        <fullName evidence="5">SbsA Ig-like domain-containing protein</fullName>
    </recommendedName>
</protein>
<feature type="region of interest" description="Disordered" evidence="4">
    <location>
        <begin position="756"/>
        <end position="780"/>
    </location>
</feature>
<dbReference type="InterPro" id="IPR011936">
    <property type="entry name" value="Myxo_disulph_rpt"/>
</dbReference>
<sequence length="1993" mass="213386">MNPSPVPSVEWEDSEKMCLNATAEVAFSTDIDPATITADAGNVLMYTCGSTDSAINCTYDPADRVTDLDLTQQFDTNGTVLIIKQSRGLIAPNFEPNTWYRVLLTTGVTSIAQDVGGGNSTSTPLRVDRVPENPAYTDADIAFYYDFQTGSGLCSLNSAYITPPEKTVTQIGPLPDVRNADLPFYYYLKGRADRKCTVLNVDDLGWNWSSNRETKATIAIAPSIDYADTRATSTAIEEAADGVTFGAFASTVGLDLQNTFPNGIKANTSTLFINIGPPHVVSYEPNCSASCRDAIIKASFSRHMDPSTYNSGIKVYKCADPNCTDLSEIGVSINVDSKLEVKITPVPLLDPNSYYKVEMTSAILSFGGVNLDTRDGQTLIPFSWVFRTKDDNTLCGVDHVSVTPHPFTATYIGQKTKFTAIPYGAPNECSPKGQELSQASYTYRWDSTVPAVATTTQFAASLTGSSGYCSGSCVPLGSDVTFEEKTTPICGNRIVDAGEDCDIAVDGETVGLTCTLSCLRPGIVQNSDTQPYCGSVQHEVNNPVEHALDNTIATGGEMCDPLASVRTSAGLVSWQPYCTNDCLKKGSSQNFNPNTSGYCGDGLVGLEESCDIGIPFVAGATNPNRSAIGCSRACLHIGTPISEDWCASHADNQFQYVSENDINVACQAAKSVCGNGRTESGEQCEAVDGVLPANCSDTCLLKSTCESATPLCDPAEEDCTSSCLLGGSSLFYSIPSVCGDGVVGLGEYASCEIPQSVDSSKQGGQQLTTAVGQGPTENNKQETTIEANIPAESVTGHADYTLQCGFTEYEAPKNGFYNDCVLPTNGEIGPNGLGVATNSCCYPRPMRTDEYPADGAGDPPICRNTYISVTFDKTVDPQSIAGNAIVARGYYDSGVNCADAGGTDVTLEVSTALHLPSGVADASAHGFWSSLWQGVKNFFYSLVQKVFAKDVVLSDIHTWCSDGNLTTDVTEPSLTIPLYLPHAIGSETEHTAYAVLLRGGMAGIRDINGVGIKHPTQSVISDAWTFEVGTEICKIDQVFVDPTSHLFILPNTSTSFGADAVTVQGQKIVSTPAYSWRWEWQPQQSTIFHIPADNASSTSQFTKMGSTNVEGNVTAVAQAIITRDQSTESNQLGNVFKGNVSLTSKFCENPWPSRNGEQWEPYRDTDLNYSFSYCADAGQSGSTGDDLPFLQINDIALTDASPDVLKRLLFVSDTNTDALGIQIFANPQRLSVASWFADRFPDAPLPEKITIGGYEGIASQDNYYINALNVVKDADGNVINVYNNIYLFTISQAAQAPTREVFQHILDSLEFNTNLTEYGYCIGYDGHTPDFEHACNNDFDCMLGPQTVTIQQGSIGTCEGTELQCVTSADCTDSGACIGGVPEETQTFSSAGCSAEKTKLLRDWERLHDIQTMQSVLGAGPYPALNNGTFRPNYVSSVWASWGAFGDAVGVNLPQDPINIWSGCDPADPQTCWNGSASTFICPQQASVYEYKYNDDTKTYAIHMPFEFFKSDANIKKFFAPTFISNADAFTTERECQPGDAYTFTTSQCGDGVVGPGEQCDPPGSSAISSRGIVGQSYGTCAYSSDQCLYNTDCGTKYQIKADGIQKTVYTGFAGSYCGMRNGGGPIVNNVASVSSSNTYTLFSCQKDEDCQDVNYYLQAFNPITTTNVSKYDTIDIGAKLNPHIDMGVEKLGVFLSTAGTDIGCLKIDNVLKDQFVYASSEEQCLGAVQDGSIAQCPTSPVQFATKACNNTCQWNYGACQISESCGNGRVEGNETCDDGGLNGQYGQCNTTCDGLAKSCGDGNIDAGYEICDFGDSTVRGDRTYNPSKLGSCRWDCQEYGSYCGDGVVDTSYGETCDVAVDGIGAYNLDKNLTCAANCRNYGSYCGDGVTNTEQGETCDDGNNTDGDGCNNSCIIEEGTCSLPYPQDATACIVGQNMCPYISFGPEEDTKVIVDSSFTPVDTVPGKLCAFKDTTCIGAAKMSVCNDYYHMLY</sequence>
<keyword evidence="1" id="KW-0732">Signal</keyword>
<gene>
    <name evidence="6" type="ORF">COU32_00345</name>
</gene>
<dbReference type="EMBL" id="PFBY01000006">
    <property type="protein sequence ID" value="PIR76754.1"/>
    <property type="molecule type" value="Genomic_DNA"/>
</dbReference>
<comment type="caution">
    <text evidence="6">The sequence shown here is derived from an EMBL/GenBank/DDBJ whole genome shotgun (WGS) entry which is preliminary data.</text>
</comment>
<name>A0A2H0TX64_9BACT</name>
<dbReference type="Pfam" id="PF13205">
    <property type="entry name" value="Big_5"/>
    <property type="match status" value="1"/>
</dbReference>
<evidence type="ECO:0000256" key="1">
    <source>
        <dbReference type="ARBA" id="ARBA00022729"/>
    </source>
</evidence>
<keyword evidence="3" id="KW-1015">Disulfide bond</keyword>
<evidence type="ECO:0000259" key="5">
    <source>
        <dbReference type="Pfam" id="PF13205"/>
    </source>
</evidence>
<evidence type="ECO:0000256" key="4">
    <source>
        <dbReference type="SAM" id="MobiDB-lite"/>
    </source>
</evidence>
<reference evidence="7" key="1">
    <citation type="submission" date="2017-09" db="EMBL/GenBank/DDBJ databases">
        <title>Depth-based differentiation of microbial function through sediment-hosted aquifers and enrichment of novel symbionts in the deep terrestrial subsurface.</title>
        <authorList>
            <person name="Probst A.J."/>
            <person name="Ladd B."/>
            <person name="Jarett J.K."/>
            <person name="Geller-Mcgrath D.E."/>
            <person name="Sieber C.M.K."/>
            <person name="Emerson J.B."/>
            <person name="Anantharaman K."/>
            <person name="Thomas B.C."/>
            <person name="Malmstrom R."/>
            <person name="Stieglmeier M."/>
            <person name="Klingl A."/>
            <person name="Woyke T."/>
            <person name="Ryan C.M."/>
            <person name="Banfield J.F."/>
        </authorList>
    </citation>
    <scope>NUCLEOTIDE SEQUENCE [LARGE SCALE GENOMIC DNA]</scope>
</reference>
<feature type="non-terminal residue" evidence="6">
    <location>
        <position position="1993"/>
    </location>
</feature>
<evidence type="ECO:0000313" key="6">
    <source>
        <dbReference type="EMBL" id="PIR76754.1"/>
    </source>
</evidence>